<dbReference type="EMBL" id="KV454014">
    <property type="protein sequence ID" value="ODV95278.1"/>
    <property type="molecule type" value="Genomic_DNA"/>
</dbReference>
<comment type="subcellular location">
    <subcellularLocation>
        <location evidence="1">Cytoplasm</location>
    </subcellularLocation>
</comment>
<evidence type="ECO:0000259" key="12">
    <source>
        <dbReference type="PROSITE" id="PS50011"/>
    </source>
</evidence>
<dbReference type="GO" id="GO:0005524">
    <property type="term" value="F:ATP binding"/>
    <property type="evidence" value="ECO:0007669"/>
    <property type="project" value="UniProtKB-KW"/>
</dbReference>
<keyword evidence="5" id="KW-0597">Phosphoprotein</keyword>
<dbReference type="GO" id="GO:0000147">
    <property type="term" value="P:actin cortical patch assembly"/>
    <property type="evidence" value="ECO:0007669"/>
    <property type="project" value="TreeGrafter"/>
</dbReference>
<keyword evidence="14" id="KW-1185">Reference proteome</keyword>
<dbReference type="InterPro" id="IPR008271">
    <property type="entry name" value="Ser/Thr_kinase_AS"/>
</dbReference>
<evidence type="ECO:0000256" key="8">
    <source>
        <dbReference type="ARBA" id="ARBA00022777"/>
    </source>
</evidence>
<reference evidence="14" key="1">
    <citation type="submission" date="2016-05" db="EMBL/GenBank/DDBJ databases">
        <title>Comparative genomics of biotechnologically important yeasts.</title>
        <authorList>
            <consortium name="DOE Joint Genome Institute"/>
            <person name="Riley R."/>
            <person name="Haridas S."/>
            <person name="Wolfe K.H."/>
            <person name="Lopes M.R."/>
            <person name="Hittinger C.T."/>
            <person name="Goker M."/>
            <person name="Salamov A."/>
            <person name="Wisecaver J."/>
            <person name="Long T.M."/>
            <person name="Aerts A.L."/>
            <person name="Barry K."/>
            <person name="Choi C."/>
            <person name="Clum A."/>
            <person name="Coughlan A.Y."/>
            <person name="Deshpande S."/>
            <person name="Douglass A.P."/>
            <person name="Hanson S.J."/>
            <person name="Klenk H.-P."/>
            <person name="Labutti K."/>
            <person name="Lapidus A."/>
            <person name="Lindquist E."/>
            <person name="Lipzen A."/>
            <person name="Meier-Kolthoff J.P."/>
            <person name="Ohm R.A."/>
            <person name="Otillar R.P."/>
            <person name="Pangilinan J."/>
            <person name="Peng Y."/>
            <person name="Rokas A."/>
            <person name="Rosa C.A."/>
            <person name="Scheuner C."/>
            <person name="Sibirny A.A."/>
            <person name="Slot J.C."/>
            <person name="Stielow J.B."/>
            <person name="Sun H."/>
            <person name="Kurtzman C.P."/>
            <person name="Blackwell M."/>
            <person name="Grigoriev I.V."/>
            <person name="Jeffries T.W."/>
        </authorList>
    </citation>
    <scope>NUCLEOTIDE SEQUENCE [LARGE SCALE GENOMIC DNA]</scope>
    <source>
        <strain evidence="14">NRRL Y-2460</strain>
    </source>
</reference>
<keyword evidence="7" id="KW-0547">Nucleotide-binding</keyword>
<protein>
    <recommendedName>
        <fullName evidence="2">non-specific serine/threonine protein kinase</fullName>
        <ecNumber evidence="2">2.7.11.1</ecNumber>
    </recommendedName>
</protein>
<proteinExistence type="predicted"/>
<keyword evidence="8" id="KW-0418">Kinase</keyword>
<dbReference type="STRING" id="669874.A0A1E4TUE8"/>
<evidence type="ECO:0000256" key="9">
    <source>
        <dbReference type="ARBA" id="ARBA00022840"/>
    </source>
</evidence>
<dbReference type="InterPro" id="IPR000719">
    <property type="entry name" value="Prot_kinase_dom"/>
</dbReference>
<dbReference type="InterPro" id="IPR011009">
    <property type="entry name" value="Kinase-like_dom_sf"/>
</dbReference>
<dbReference type="EC" id="2.7.11.1" evidence="2"/>
<evidence type="ECO:0000256" key="3">
    <source>
        <dbReference type="ARBA" id="ARBA00022490"/>
    </source>
</evidence>
<evidence type="ECO:0000256" key="5">
    <source>
        <dbReference type="ARBA" id="ARBA00022553"/>
    </source>
</evidence>
<gene>
    <name evidence="13" type="ORF">PACTADRAFT_42141</name>
</gene>
<dbReference type="GO" id="GO:0005737">
    <property type="term" value="C:cytoplasm"/>
    <property type="evidence" value="ECO:0007669"/>
    <property type="project" value="UniProtKB-SubCell"/>
</dbReference>
<sequence length="321" mass="35949">MIPQNAYHYSPGTVLTVGSHRAVIKKYISEGGYAHVYTVDITPSYNGSSVACLKRVAVPDKVTLNILRAEVDAMKRLKGHRYIVSYIDSHAARMSTGVGYEVFVLMEYCSGNGLIDFMNTRLVNKLTEPEILKIMSDITEALCIMHALNPPLIHRDIKIENVLISGNGDYKLCDFGSASGVLRPPKNIEEFKILQEDIMRHTTAQYRAPEMIDLYKGFPIDEKSDIWAMGVFLYKLCYYTTPFENNSLNGNGHAGNGGADLAILNAKFSFPLKPVYSSRLKNVIKILLTPDPRLRPTAHQLLEEICKIRNVPVPAIKKKEN</sequence>
<evidence type="ECO:0000256" key="11">
    <source>
        <dbReference type="ARBA" id="ARBA00048679"/>
    </source>
</evidence>
<evidence type="ECO:0000256" key="6">
    <source>
        <dbReference type="ARBA" id="ARBA00022679"/>
    </source>
</evidence>
<feature type="non-terminal residue" evidence="13">
    <location>
        <position position="321"/>
    </location>
</feature>
<dbReference type="Gene3D" id="1.10.510.10">
    <property type="entry name" value="Transferase(Phosphotransferase) domain 1"/>
    <property type="match status" value="1"/>
</dbReference>
<evidence type="ECO:0000256" key="10">
    <source>
        <dbReference type="ARBA" id="ARBA00047899"/>
    </source>
</evidence>
<feature type="domain" description="Protein kinase" evidence="12">
    <location>
        <begin position="22"/>
        <end position="316"/>
    </location>
</feature>
<comment type="catalytic activity">
    <reaction evidence="11">
        <text>L-seryl-[protein] + ATP = O-phospho-L-seryl-[protein] + ADP + H(+)</text>
        <dbReference type="Rhea" id="RHEA:17989"/>
        <dbReference type="Rhea" id="RHEA-COMP:9863"/>
        <dbReference type="Rhea" id="RHEA-COMP:11604"/>
        <dbReference type="ChEBI" id="CHEBI:15378"/>
        <dbReference type="ChEBI" id="CHEBI:29999"/>
        <dbReference type="ChEBI" id="CHEBI:30616"/>
        <dbReference type="ChEBI" id="CHEBI:83421"/>
        <dbReference type="ChEBI" id="CHEBI:456216"/>
        <dbReference type="EC" id="2.7.11.1"/>
    </reaction>
</comment>
<dbReference type="GO" id="GO:0004674">
    <property type="term" value="F:protein serine/threonine kinase activity"/>
    <property type="evidence" value="ECO:0007669"/>
    <property type="project" value="UniProtKB-KW"/>
</dbReference>
<dbReference type="Pfam" id="PF00069">
    <property type="entry name" value="Pkinase"/>
    <property type="match status" value="1"/>
</dbReference>
<dbReference type="SUPFAM" id="SSF56112">
    <property type="entry name" value="Protein kinase-like (PK-like)"/>
    <property type="match status" value="1"/>
</dbReference>
<dbReference type="FunFam" id="1.10.510.10:FF:000441">
    <property type="entry name" value="Serine/threonine protein kinase"/>
    <property type="match status" value="1"/>
</dbReference>
<evidence type="ECO:0000256" key="2">
    <source>
        <dbReference type="ARBA" id="ARBA00012513"/>
    </source>
</evidence>
<dbReference type="AlphaFoldDB" id="A0A1E4TUE8"/>
<comment type="catalytic activity">
    <reaction evidence="10">
        <text>L-threonyl-[protein] + ATP = O-phospho-L-threonyl-[protein] + ADP + H(+)</text>
        <dbReference type="Rhea" id="RHEA:46608"/>
        <dbReference type="Rhea" id="RHEA-COMP:11060"/>
        <dbReference type="Rhea" id="RHEA-COMP:11605"/>
        <dbReference type="ChEBI" id="CHEBI:15378"/>
        <dbReference type="ChEBI" id="CHEBI:30013"/>
        <dbReference type="ChEBI" id="CHEBI:30616"/>
        <dbReference type="ChEBI" id="CHEBI:61977"/>
        <dbReference type="ChEBI" id="CHEBI:456216"/>
        <dbReference type="EC" id="2.7.11.1"/>
    </reaction>
</comment>
<name>A0A1E4TUE8_PACTA</name>
<dbReference type="PROSITE" id="PS50011">
    <property type="entry name" value="PROTEIN_KINASE_DOM"/>
    <property type="match status" value="1"/>
</dbReference>
<dbReference type="PROSITE" id="PS00108">
    <property type="entry name" value="PROTEIN_KINASE_ST"/>
    <property type="match status" value="1"/>
</dbReference>
<keyword evidence="9" id="KW-0067">ATP-binding</keyword>
<dbReference type="PANTHER" id="PTHR22967:SF57">
    <property type="entry name" value="AUXILIN, ISOFORM A-RELATED"/>
    <property type="match status" value="1"/>
</dbReference>
<keyword evidence="3" id="KW-0963">Cytoplasm</keyword>
<dbReference type="Proteomes" id="UP000094236">
    <property type="component" value="Unassembled WGS sequence"/>
</dbReference>
<evidence type="ECO:0000256" key="7">
    <source>
        <dbReference type="ARBA" id="ARBA00022741"/>
    </source>
</evidence>
<dbReference type="SMART" id="SM00220">
    <property type="entry name" value="S_TKc"/>
    <property type="match status" value="1"/>
</dbReference>
<dbReference type="OrthoDB" id="2018507at2759"/>
<evidence type="ECO:0000256" key="1">
    <source>
        <dbReference type="ARBA" id="ARBA00004496"/>
    </source>
</evidence>
<accession>A0A1E4TUE8</accession>
<evidence type="ECO:0000256" key="4">
    <source>
        <dbReference type="ARBA" id="ARBA00022527"/>
    </source>
</evidence>
<organism evidence="13 14">
    <name type="scientific">Pachysolen tannophilus NRRL Y-2460</name>
    <dbReference type="NCBI Taxonomy" id="669874"/>
    <lineage>
        <taxon>Eukaryota</taxon>
        <taxon>Fungi</taxon>
        <taxon>Dikarya</taxon>
        <taxon>Ascomycota</taxon>
        <taxon>Saccharomycotina</taxon>
        <taxon>Pichiomycetes</taxon>
        <taxon>Pachysolenaceae</taxon>
        <taxon>Pachysolen</taxon>
    </lineage>
</organism>
<dbReference type="PANTHER" id="PTHR22967">
    <property type="entry name" value="SERINE/THREONINE PROTEIN KINASE"/>
    <property type="match status" value="1"/>
</dbReference>
<evidence type="ECO:0000313" key="13">
    <source>
        <dbReference type="EMBL" id="ODV95278.1"/>
    </source>
</evidence>
<keyword evidence="4" id="KW-0723">Serine/threonine-protein kinase</keyword>
<evidence type="ECO:0000313" key="14">
    <source>
        <dbReference type="Proteomes" id="UP000094236"/>
    </source>
</evidence>
<keyword evidence="6" id="KW-0808">Transferase</keyword>
<dbReference type="GO" id="GO:0007015">
    <property type="term" value="P:actin filament organization"/>
    <property type="evidence" value="ECO:0007669"/>
    <property type="project" value="TreeGrafter"/>
</dbReference>